<sequence>MTYWGFDGKPHTGQLVVKQSAADDLVTVFGKLYDFRYPIRRMQPVDAYKGSDDASIDADNTSAFNCRNATGSSNWSNHAYGLAVDVNPRENPYVYADGSNAHRNADAFVRRPLKKPGVINPDDRVVRAFASVGWGWGGSWSGDKDYQHFSVNGR</sequence>
<dbReference type="EMBL" id="BONV01000017">
    <property type="protein sequence ID" value="GIG80904.1"/>
    <property type="molecule type" value="Genomic_DNA"/>
</dbReference>
<proteinExistence type="predicted"/>
<feature type="domain" description="Peptidase M15C" evidence="1">
    <location>
        <begin position="70"/>
        <end position="150"/>
    </location>
</feature>
<evidence type="ECO:0000259" key="1">
    <source>
        <dbReference type="Pfam" id="PF13539"/>
    </source>
</evidence>
<dbReference type="InterPro" id="IPR009045">
    <property type="entry name" value="Zn_M74/Hedgehog-like"/>
</dbReference>
<dbReference type="Gene3D" id="3.30.1380.10">
    <property type="match status" value="1"/>
</dbReference>
<evidence type="ECO:0000313" key="2">
    <source>
        <dbReference type="EMBL" id="GIG80904.1"/>
    </source>
</evidence>
<reference evidence="2 3" key="1">
    <citation type="submission" date="2021-01" db="EMBL/GenBank/DDBJ databases">
        <title>Whole genome shotgun sequence of Planotetraspora kaengkrachanensis NBRC 104272.</title>
        <authorList>
            <person name="Komaki H."/>
            <person name="Tamura T."/>
        </authorList>
    </citation>
    <scope>NUCLEOTIDE SEQUENCE [LARGE SCALE GENOMIC DNA]</scope>
    <source>
        <strain evidence="2 3">NBRC 104272</strain>
    </source>
</reference>
<protein>
    <recommendedName>
        <fullName evidence="1">Peptidase M15C domain-containing protein</fullName>
    </recommendedName>
</protein>
<gene>
    <name evidence="2" type="ORF">Pka01_40310</name>
</gene>
<dbReference type="GO" id="GO:0008233">
    <property type="term" value="F:peptidase activity"/>
    <property type="evidence" value="ECO:0007669"/>
    <property type="project" value="InterPro"/>
</dbReference>
<dbReference type="SUPFAM" id="SSF55166">
    <property type="entry name" value="Hedgehog/DD-peptidase"/>
    <property type="match status" value="1"/>
</dbReference>
<dbReference type="InterPro" id="IPR039561">
    <property type="entry name" value="Peptidase_M15C"/>
</dbReference>
<dbReference type="AlphaFoldDB" id="A0A8J3PTT3"/>
<dbReference type="Pfam" id="PF13539">
    <property type="entry name" value="Peptidase_M15_4"/>
    <property type="match status" value="1"/>
</dbReference>
<keyword evidence="3" id="KW-1185">Reference proteome</keyword>
<name>A0A8J3PTT3_9ACTN</name>
<comment type="caution">
    <text evidence="2">The sequence shown here is derived from an EMBL/GenBank/DDBJ whole genome shotgun (WGS) entry which is preliminary data.</text>
</comment>
<accession>A0A8J3PTT3</accession>
<organism evidence="2 3">
    <name type="scientific">Planotetraspora kaengkrachanensis</name>
    <dbReference type="NCBI Taxonomy" id="575193"/>
    <lineage>
        <taxon>Bacteria</taxon>
        <taxon>Bacillati</taxon>
        <taxon>Actinomycetota</taxon>
        <taxon>Actinomycetes</taxon>
        <taxon>Streptosporangiales</taxon>
        <taxon>Streptosporangiaceae</taxon>
        <taxon>Planotetraspora</taxon>
    </lineage>
</organism>
<evidence type="ECO:0000313" key="3">
    <source>
        <dbReference type="Proteomes" id="UP000630097"/>
    </source>
</evidence>
<dbReference type="Proteomes" id="UP000630097">
    <property type="component" value="Unassembled WGS sequence"/>
</dbReference>